<name>A0A1I1UGQ5_9ACTN</name>
<gene>
    <name evidence="2" type="ORF">SAMN05661030_3963</name>
</gene>
<dbReference type="NCBIfam" id="TIGR01764">
    <property type="entry name" value="excise"/>
    <property type="match status" value="1"/>
</dbReference>
<dbReference type="InterPro" id="IPR041657">
    <property type="entry name" value="HTH_17"/>
</dbReference>
<sequence length="70" mass="7622">MTTANQTEEVAVESPMLLTTRDAATVLSISRTTLYGLIAEGAIRPVHIGRSCRVSTTELRRYVDQLQAAS</sequence>
<dbReference type="Pfam" id="PF12728">
    <property type="entry name" value="HTH_17"/>
    <property type="match status" value="1"/>
</dbReference>
<accession>A0A1I1UGQ5</accession>
<feature type="domain" description="Helix-turn-helix" evidence="1">
    <location>
        <begin position="17"/>
        <end position="65"/>
    </location>
</feature>
<evidence type="ECO:0000313" key="3">
    <source>
        <dbReference type="Proteomes" id="UP000199022"/>
    </source>
</evidence>
<dbReference type="RefSeq" id="WP_091563669.1">
    <property type="nucleotide sequence ID" value="NZ_BNAC01000001.1"/>
</dbReference>
<dbReference type="OrthoDB" id="1093249at2"/>
<dbReference type="AlphaFoldDB" id="A0A1I1UGQ5"/>
<evidence type="ECO:0000259" key="1">
    <source>
        <dbReference type="Pfam" id="PF12728"/>
    </source>
</evidence>
<dbReference type="STRING" id="1225127.SAMN05661030_3963"/>
<keyword evidence="3" id="KW-1185">Reference proteome</keyword>
<organism evidence="2 3">
    <name type="scientific">Klenkia taihuensis</name>
    <dbReference type="NCBI Taxonomy" id="1225127"/>
    <lineage>
        <taxon>Bacteria</taxon>
        <taxon>Bacillati</taxon>
        <taxon>Actinomycetota</taxon>
        <taxon>Actinomycetes</taxon>
        <taxon>Geodermatophilales</taxon>
        <taxon>Geodermatophilaceae</taxon>
        <taxon>Klenkia</taxon>
    </lineage>
</organism>
<dbReference type="InterPro" id="IPR010093">
    <property type="entry name" value="SinI_DNA-bd"/>
</dbReference>
<dbReference type="EMBL" id="FOMD01000005">
    <property type="protein sequence ID" value="SFD67110.1"/>
    <property type="molecule type" value="Genomic_DNA"/>
</dbReference>
<protein>
    <submittedName>
        <fullName evidence="2">Transcriptional regulator, AlpA family</fullName>
    </submittedName>
</protein>
<dbReference type="Proteomes" id="UP000199022">
    <property type="component" value="Unassembled WGS sequence"/>
</dbReference>
<dbReference type="GO" id="GO:0003677">
    <property type="term" value="F:DNA binding"/>
    <property type="evidence" value="ECO:0007669"/>
    <property type="project" value="InterPro"/>
</dbReference>
<evidence type="ECO:0000313" key="2">
    <source>
        <dbReference type="EMBL" id="SFD67110.1"/>
    </source>
</evidence>
<reference evidence="3" key="1">
    <citation type="submission" date="2016-10" db="EMBL/GenBank/DDBJ databases">
        <authorList>
            <person name="Varghese N."/>
            <person name="Submissions S."/>
        </authorList>
    </citation>
    <scope>NUCLEOTIDE SEQUENCE [LARGE SCALE GENOMIC DNA]</scope>
    <source>
        <strain evidence="3">DSM 45962</strain>
    </source>
</reference>
<proteinExistence type="predicted"/>